<dbReference type="AlphaFoldDB" id="A0A1Y5TR58"/>
<organism evidence="1 2">
    <name type="scientific">Aquimixticola soesokkakensis</name>
    <dbReference type="NCBI Taxonomy" id="1519096"/>
    <lineage>
        <taxon>Bacteria</taxon>
        <taxon>Pseudomonadati</taxon>
        <taxon>Pseudomonadota</taxon>
        <taxon>Alphaproteobacteria</taxon>
        <taxon>Rhodobacterales</taxon>
        <taxon>Paracoccaceae</taxon>
        <taxon>Aquimixticola</taxon>
    </lineage>
</organism>
<gene>
    <name evidence="1" type="ORF">AQS8620_03327</name>
</gene>
<dbReference type="RefSeq" id="WP_085838120.1">
    <property type="nucleotide sequence ID" value="NZ_FWFS01000016.1"/>
</dbReference>
<dbReference type="EMBL" id="FWFS01000016">
    <property type="protein sequence ID" value="SLN70125.1"/>
    <property type="molecule type" value="Genomic_DNA"/>
</dbReference>
<sequence length="260" mass="29143">MTEPMNPELLRVVESDMARWVRDRIEILPGRAKFCAHNAVRSLYWAGGIATLESTTYREGERGYRVPATFFLMHALEEAVAAFIACAKKSGYTALAKKVSPKDHVHKSTLPWLCGQIIELLGAYKIGLAYQADHDRIAVRYEDNGQVSYQVASMRLLGSVDQNGNSSASFADDIYARFTNEKDVHRLLKEGSGGRNYLIYADDNGFRTGPLDLEPELREIAVTVIGILWATVDMWEHKGERIQLVEIILKTTHELAEAAK</sequence>
<proteinExistence type="predicted"/>
<evidence type="ECO:0000313" key="1">
    <source>
        <dbReference type="EMBL" id="SLN70125.1"/>
    </source>
</evidence>
<reference evidence="1 2" key="1">
    <citation type="submission" date="2017-03" db="EMBL/GenBank/DDBJ databases">
        <authorList>
            <person name="Afonso C.L."/>
            <person name="Miller P.J."/>
            <person name="Scott M.A."/>
            <person name="Spackman E."/>
            <person name="Goraichik I."/>
            <person name="Dimitrov K.M."/>
            <person name="Suarez D.L."/>
            <person name="Swayne D.E."/>
        </authorList>
    </citation>
    <scope>NUCLEOTIDE SEQUENCE [LARGE SCALE GENOMIC DNA]</scope>
    <source>
        <strain evidence="1 2">CECT 8620</strain>
    </source>
</reference>
<keyword evidence="2" id="KW-1185">Reference proteome</keyword>
<dbReference type="Proteomes" id="UP000193862">
    <property type="component" value="Unassembled WGS sequence"/>
</dbReference>
<dbReference type="OrthoDB" id="7840799at2"/>
<name>A0A1Y5TR58_9RHOB</name>
<evidence type="ECO:0000313" key="2">
    <source>
        <dbReference type="Proteomes" id="UP000193862"/>
    </source>
</evidence>
<protein>
    <submittedName>
        <fullName evidence="1">Uncharacterized protein</fullName>
    </submittedName>
</protein>
<accession>A0A1Y5TR58</accession>